<feature type="compositionally biased region" description="Basic and acidic residues" evidence="1">
    <location>
        <begin position="544"/>
        <end position="585"/>
    </location>
</feature>
<feature type="region of interest" description="Disordered" evidence="1">
    <location>
        <begin position="325"/>
        <end position="400"/>
    </location>
</feature>
<evidence type="ECO:0000313" key="3">
    <source>
        <dbReference type="EMBL" id="KAK3381116.1"/>
    </source>
</evidence>
<keyword evidence="2" id="KW-0732">Signal</keyword>
<feature type="compositionally biased region" description="Basic and acidic residues" evidence="1">
    <location>
        <begin position="420"/>
        <end position="447"/>
    </location>
</feature>
<feature type="signal peptide" evidence="2">
    <location>
        <begin position="1"/>
        <end position="21"/>
    </location>
</feature>
<protein>
    <submittedName>
        <fullName evidence="3">Uncharacterized protein</fullName>
    </submittedName>
</protein>
<feature type="compositionally biased region" description="Basic and acidic residues" evidence="1">
    <location>
        <begin position="348"/>
        <end position="388"/>
    </location>
</feature>
<feature type="region of interest" description="Disordered" evidence="1">
    <location>
        <begin position="413"/>
        <end position="475"/>
    </location>
</feature>
<organism evidence="3 4">
    <name type="scientific">Podospora didyma</name>
    <dbReference type="NCBI Taxonomy" id="330526"/>
    <lineage>
        <taxon>Eukaryota</taxon>
        <taxon>Fungi</taxon>
        <taxon>Dikarya</taxon>
        <taxon>Ascomycota</taxon>
        <taxon>Pezizomycotina</taxon>
        <taxon>Sordariomycetes</taxon>
        <taxon>Sordariomycetidae</taxon>
        <taxon>Sordariales</taxon>
        <taxon>Podosporaceae</taxon>
        <taxon>Podospora</taxon>
    </lineage>
</organism>
<dbReference type="Proteomes" id="UP001285441">
    <property type="component" value="Unassembled WGS sequence"/>
</dbReference>
<name>A0AAE0NGQ5_9PEZI</name>
<dbReference type="EMBL" id="JAULSW010000005">
    <property type="protein sequence ID" value="KAK3381116.1"/>
    <property type="molecule type" value="Genomic_DNA"/>
</dbReference>
<evidence type="ECO:0000313" key="4">
    <source>
        <dbReference type="Proteomes" id="UP001285441"/>
    </source>
</evidence>
<reference evidence="3" key="1">
    <citation type="journal article" date="2023" name="Mol. Phylogenet. Evol.">
        <title>Genome-scale phylogeny and comparative genomics of the fungal order Sordariales.</title>
        <authorList>
            <person name="Hensen N."/>
            <person name="Bonometti L."/>
            <person name="Westerberg I."/>
            <person name="Brannstrom I.O."/>
            <person name="Guillou S."/>
            <person name="Cros-Aarteil S."/>
            <person name="Calhoun S."/>
            <person name="Haridas S."/>
            <person name="Kuo A."/>
            <person name="Mondo S."/>
            <person name="Pangilinan J."/>
            <person name="Riley R."/>
            <person name="LaButti K."/>
            <person name="Andreopoulos B."/>
            <person name="Lipzen A."/>
            <person name="Chen C."/>
            <person name="Yan M."/>
            <person name="Daum C."/>
            <person name="Ng V."/>
            <person name="Clum A."/>
            <person name="Steindorff A."/>
            <person name="Ohm R.A."/>
            <person name="Martin F."/>
            <person name="Silar P."/>
            <person name="Natvig D.O."/>
            <person name="Lalanne C."/>
            <person name="Gautier V."/>
            <person name="Ament-Velasquez S.L."/>
            <person name="Kruys A."/>
            <person name="Hutchinson M.I."/>
            <person name="Powell A.J."/>
            <person name="Barry K."/>
            <person name="Miller A.N."/>
            <person name="Grigoriev I.V."/>
            <person name="Debuchy R."/>
            <person name="Gladieux P."/>
            <person name="Hiltunen Thoren M."/>
            <person name="Johannesson H."/>
        </authorList>
    </citation>
    <scope>NUCLEOTIDE SEQUENCE</scope>
    <source>
        <strain evidence="3">CBS 232.78</strain>
    </source>
</reference>
<proteinExistence type="predicted"/>
<evidence type="ECO:0000256" key="2">
    <source>
        <dbReference type="SAM" id="SignalP"/>
    </source>
</evidence>
<feature type="region of interest" description="Disordered" evidence="1">
    <location>
        <begin position="516"/>
        <end position="613"/>
    </location>
</feature>
<accession>A0AAE0NGQ5</accession>
<evidence type="ECO:0000256" key="1">
    <source>
        <dbReference type="SAM" id="MobiDB-lite"/>
    </source>
</evidence>
<gene>
    <name evidence="3" type="ORF">B0H63DRAFT_545490</name>
</gene>
<reference evidence="3" key="2">
    <citation type="submission" date="2023-06" db="EMBL/GenBank/DDBJ databases">
        <authorList>
            <consortium name="Lawrence Berkeley National Laboratory"/>
            <person name="Haridas S."/>
            <person name="Hensen N."/>
            <person name="Bonometti L."/>
            <person name="Westerberg I."/>
            <person name="Brannstrom I.O."/>
            <person name="Guillou S."/>
            <person name="Cros-Aarteil S."/>
            <person name="Calhoun S."/>
            <person name="Kuo A."/>
            <person name="Mondo S."/>
            <person name="Pangilinan J."/>
            <person name="Riley R."/>
            <person name="LaButti K."/>
            <person name="Andreopoulos B."/>
            <person name="Lipzen A."/>
            <person name="Chen C."/>
            <person name="Yanf M."/>
            <person name="Daum C."/>
            <person name="Ng V."/>
            <person name="Clum A."/>
            <person name="Steindorff A."/>
            <person name="Ohm R."/>
            <person name="Martin F."/>
            <person name="Silar P."/>
            <person name="Natvig D."/>
            <person name="Lalanne C."/>
            <person name="Gautier V."/>
            <person name="Ament-velasquez S.L."/>
            <person name="Kruys A."/>
            <person name="Hutchinson M.I."/>
            <person name="Powell A.J."/>
            <person name="Barry K."/>
            <person name="Miller A.N."/>
            <person name="Grigoriev I.V."/>
            <person name="Debuchy R."/>
            <person name="Gladieux P."/>
            <person name="Thoren M.H."/>
            <person name="Johannesson H."/>
        </authorList>
    </citation>
    <scope>NUCLEOTIDE SEQUENCE</scope>
    <source>
        <strain evidence="3">CBS 232.78</strain>
    </source>
</reference>
<sequence>MNGPRCRFMLLICVAPPWTLSILSVASLDSIEMMQSYVATAFWALIVGIQILACGVHGQESSGDDPQVEPCSCSGLDYTNGGSYLIDGTSEHNFTFTSVFNGCFDSVITPILISPDGLGYLCSPIESQPDGNEQPSECDVTYSQMKGGEWTIVVQAPDYDFTVQRQFNLTIGGAANTVVVTATPTEYVGVTSTLPATTVTDWVEDVSTEYFEPDIVTSDCYLPTDTVIYYIPGETTKFVNTVSRWSTLAAAAYMDDKAVILHNKLPSLVLVWRLDLDSRPDHYGQAHDDATQYLPNRDAFVDAQTRGHYLHNYSTAARCHYQHPNSRDHHYHSPTLNKRSTPGYDTGYDAHHDRKTADKHTGDHDCYIEKNRDKPTAELQHHHDEDVTATHAGNLNNYTERRRRRWRGTAAHHNPTAADNENHDSRHCDYNDQGRRRRWPATDDSPRTHYPPATHHSSDNTWDRHYNNPGWRGTATDDKIRAYYSSTANHSSTADHSYNDPGDRYNNYQGRWWGRTTANDPAATHDPSRNNSKTAAHDSPTAYDAKEAEAAASNRQHDRAAAERSNRQQDKGEEHSNLPLERAEARSSQPPEQVEEPNNRPQDKEEELSNPQHDKGVAALSNLQLAREEGEPSNRRLVKEVVERNNLPRGQEVVVGRSLPLAVDLQRLSPMLQMRRLPQKLSRRAARRGVAKMADYTSTVTETTYTVTSTVVELVEGDTVTETSHYITTTTFFPPAQTVCEAEDTVTLYYQGPPHTDYEVNYVTYYTFATVWVGQTQYTTSTDYPAMTRCWQGGGYYGA</sequence>
<feature type="chain" id="PRO_5042042037" evidence="2">
    <location>
        <begin position="22"/>
        <end position="799"/>
    </location>
</feature>
<dbReference type="AlphaFoldDB" id="A0AAE0NGQ5"/>
<comment type="caution">
    <text evidence="3">The sequence shown here is derived from an EMBL/GenBank/DDBJ whole genome shotgun (WGS) entry which is preliminary data.</text>
</comment>
<keyword evidence="4" id="KW-1185">Reference proteome</keyword>
<feature type="compositionally biased region" description="Basic and acidic residues" evidence="1">
    <location>
        <begin position="456"/>
        <end position="466"/>
    </location>
</feature>